<dbReference type="EMBL" id="JACMSC010000004">
    <property type="protein sequence ID" value="KAG6526731.1"/>
    <property type="molecule type" value="Genomic_DNA"/>
</dbReference>
<gene>
    <name evidence="9" type="ORF">ZIOFF_016732</name>
</gene>
<keyword evidence="4 8" id="KW-0274">FAD</keyword>
<comment type="similarity">
    <text evidence="2 8">Belongs to the FMO family.</text>
</comment>
<comment type="caution">
    <text evidence="9">The sequence shown here is derived from an EMBL/GenBank/DDBJ whole genome shotgun (WGS) entry which is preliminary data.</text>
</comment>
<organism evidence="9 10">
    <name type="scientific">Zingiber officinale</name>
    <name type="common">Ginger</name>
    <name type="synonym">Amomum zingiber</name>
    <dbReference type="NCBI Taxonomy" id="94328"/>
    <lineage>
        <taxon>Eukaryota</taxon>
        <taxon>Viridiplantae</taxon>
        <taxon>Streptophyta</taxon>
        <taxon>Embryophyta</taxon>
        <taxon>Tracheophyta</taxon>
        <taxon>Spermatophyta</taxon>
        <taxon>Magnoliopsida</taxon>
        <taxon>Liliopsida</taxon>
        <taxon>Zingiberales</taxon>
        <taxon>Zingiberaceae</taxon>
        <taxon>Zingiber</taxon>
    </lineage>
</organism>
<dbReference type="PRINTS" id="PR00370">
    <property type="entry name" value="FMOXYGENASE"/>
</dbReference>
<evidence type="ECO:0000313" key="10">
    <source>
        <dbReference type="Proteomes" id="UP000734854"/>
    </source>
</evidence>
<evidence type="ECO:0000313" key="9">
    <source>
        <dbReference type="EMBL" id="KAG6526731.1"/>
    </source>
</evidence>
<reference evidence="9 10" key="1">
    <citation type="submission" date="2020-08" db="EMBL/GenBank/DDBJ databases">
        <title>Plant Genome Project.</title>
        <authorList>
            <person name="Zhang R.-G."/>
        </authorList>
    </citation>
    <scope>NUCLEOTIDE SEQUENCE [LARGE SCALE GENOMIC DNA]</scope>
    <source>
        <tissue evidence="9">Rhizome</tissue>
    </source>
</reference>
<evidence type="ECO:0000256" key="4">
    <source>
        <dbReference type="ARBA" id="ARBA00022827"/>
    </source>
</evidence>
<keyword evidence="8" id="KW-0503">Monooxygenase</keyword>
<name>A0A8J5HER4_ZINOF</name>
<sequence length="502" mass="56523">MAFDSLQSSKHVCVVGAGPSGLISARELLKEGHSVVVLEQNHDLGGQWLYQDADATATVHSSVFASLRINAPRMYMEFSDFMFTPVEGRDTRNYPGHRELFLYLKDFARCFELTEFIRFNTEVIHVGLATPTQKWIVRSRDRRTDDGQFMEEIFDAVVVATGHYSVPWLPKIKGMEEWKRKQLHSHVYRVPEPFQDEVVVVVGGSISGPEIALELVHVAKEVHISTKNVEIPEKLVKPVAKYEHLHWHQEIELICEDGTVVFADGSSVVADSILYCTGYSYSFPFLDTKGIIHVDEKKIGPLYEYTFAPLSPSLSFVGIPNMFATCRFLESQARRIAQVLSGKRKLPSADNMMKAIEEVQRLKELEEPPKNVIQVIAELLEGIDLLLFLPSRCPLQRHVFLCCNHHLACVGALPKASPFPPPGGVREERWFEGEGYEAKHVQGRRWDGDTGVRFCTDAGPTFESYGVARGSAGQLLNFEFCVQNCKLTEVSDAHKKLLSELV</sequence>
<evidence type="ECO:0000256" key="5">
    <source>
        <dbReference type="ARBA" id="ARBA00022857"/>
    </source>
</evidence>
<dbReference type="GO" id="GO:0004499">
    <property type="term" value="F:N,N-dimethylaniline monooxygenase activity"/>
    <property type="evidence" value="ECO:0007669"/>
    <property type="project" value="InterPro"/>
</dbReference>
<comment type="function">
    <text evidence="7">Catalyzes the conversion of methylthioalkyl glucosinolates of any chain length into methylsulfinylalkyl glucosinolates.</text>
</comment>
<protein>
    <recommendedName>
        <fullName evidence="8">Flavin-containing monooxygenase</fullName>
        <ecNumber evidence="8">1.-.-.-</ecNumber>
    </recommendedName>
</protein>
<dbReference type="GO" id="GO:0050661">
    <property type="term" value="F:NADP binding"/>
    <property type="evidence" value="ECO:0007669"/>
    <property type="project" value="InterPro"/>
</dbReference>
<dbReference type="InterPro" id="IPR020946">
    <property type="entry name" value="Flavin_mOase-like"/>
</dbReference>
<comment type="cofactor">
    <cofactor evidence="1 8">
        <name>FAD</name>
        <dbReference type="ChEBI" id="CHEBI:57692"/>
    </cofactor>
</comment>
<dbReference type="EC" id="1.-.-.-" evidence="8"/>
<dbReference type="InterPro" id="IPR050346">
    <property type="entry name" value="FMO-like"/>
</dbReference>
<dbReference type="AlphaFoldDB" id="A0A8J5HER4"/>
<dbReference type="InterPro" id="IPR036188">
    <property type="entry name" value="FAD/NAD-bd_sf"/>
</dbReference>
<dbReference type="Pfam" id="PF00743">
    <property type="entry name" value="FMO-like"/>
    <property type="match status" value="2"/>
</dbReference>
<dbReference type="GO" id="GO:0050660">
    <property type="term" value="F:flavin adenine dinucleotide binding"/>
    <property type="evidence" value="ECO:0007669"/>
    <property type="project" value="InterPro"/>
</dbReference>
<keyword evidence="6 8" id="KW-0560">Oxidoreductase</keyword>
<evidence type="ECO:0000256" key="3">
    <source>
        <dbReference type="ARBA" id="ARBA00022630"/>
    </source>
</evidence>
<dbReference type="InterPro" id="IPR000960">
    <property type="entry name" value="Flavin_mOase"/>
</dbReference>
<dbReference type="Proteomes" id="UP000734854">
    <property type="component" value="Unassembled WGS sequence"/>
</dbReference>
<proteinExistence type="inferred from homology"/>
<keyword evidence="5" id="KW-0521">NADP</keyword>
<evidence type="ECO:0000256" key="7">
    <source>
        <dbReference type="ARBA" id="ARBA00058243"/>
    </source>
</evidence>
<evidence type="ECO:0000256" key="1">
    <source>
        <dbReference type="ARBA" id="ARBA00001974"/>
    </source>
</evidence>
<keyword evidence="10" id="KW-1185">Reference proteome</keyword>
<evidence type="ECO:0000256" key="8">
    <source>
        <dbReference type="RuleBase" id="RU361177"/>
    </source>
</evidence>
<evidence type="ECO:0000256" key="6">
    <source>
        <dbReference type="ARBA" id="ARBA00023002"/>
    </source>
</evidence>
<dbReference type="FunFam" id="3.50.50.60:FF:000147">
    <property type="entry name" value="Flavin-containing monooxygenase"/>
    <property type="match status" value="1"/>
</dbReference>
<accession>A0A8J5HER4</accession>
<dbReference type="PANTHER" id="PTHR23023">
    <property type="entry name" value="DIMETHYLANILINE MONOOXYGENASE"/>
    <property type="match status" value="1"/>
</dbReference>
<keyword evidence="3 8" id="KW-0285">Flavoprotein</keyword>
<dbReference type="Gene3D" id="3.50.50.60">
    <property type="entry name" value="FAD/NAD(P)-binding domain"/>
    <property type="match status" value="2"/>
</dbReference>
<dbReference type="SUPFAM" id="SSF51905">
    <property type="entry name" value="FAD/NAD(P)-binding domain"/>
    <property type="match status" value="2"/>
</dbReference>
<evidence type="ECO:0000256" key="2">
    <source>
        <dbReference type="ARBA" id="ARBA00009183"/>
    </source>
</evidence>